<evidence type="ECO:0000256" key="4">
    <source>
        <dbReference type="SAM" id="MobiDB-lite"/>
    </source>
</evidence>
<dbReference type="RefSeq" id="XP_005767793.1">
    <property type="nucleotide sequence ID" value="XM_005767736.1"/>
</dbReference>
<dbReference type="Proteomes" id="UP000013827">
    <property type="component" value="Unassembled WGS sequence"/>
</dbReference>
<proteinExistence type="inferred from homology"/>
<dbReference type="PaxDb" id="2903-EOD15364"/>
<dbReference type="GO" id="GO:0045944">
    <property type="term" value="P:positive regulation of transcription by RNA polymerase II"/>
    <property type="evidence" value="ECO:0007669"/>
    <property type="project" value="TreeGrafter"/>
</dbReference>
<sequence>MLLACKRAREGMEEATPGWGGEPSCSPARSLLSESPAGKRTRLHAAEPAAPSASAFAAGCSDGGASQSRAIDLSAALRQRTDPHTGEVLFTLDQVRDIVRKAVIERERTLREEYDRTLQTKLQEQFQAFAKFNEDYVSRQLRQGEL</sequence>
<dbReference type="PANTHER" id="PTHR13293">
    <property type="entry name" value="AKIRIN-RELATED"/>
    <property type="match status" value="1"/>
</dbReference>
<protein>
    <recommendedName>
        <fullName evidence="7">Akirin</fullName>
    </recommendedName>
</protein>
<dbReference type="HOGENOM" id="CLU_1782362_0_0_1"/>
<evidence type="ECO:0000256" key="1">
    <source>
        <dbReference type="ARBA" id="ARBA00004123"/>
    </source>
</evidence>
<name>A0A0D3IVS9_EMIH1</name>
<comment type="subcellular location">
    <subcellularLocation>
        <location evidence="1">Nucleus</location>
    </subcellularLocation>
</comment>
<dbReference type="GO" id="GO:0000785">
    <property type="term" value="C:chromatin"/>
    <property type="evidence" value="ECO:0007669"/>
    <property type="project" value="TreeGrafter"/>
</dbReference>
<evidence type="ECO:0000256" key="3">
    <source>
        <dbReference type="ARBA" id="ARBA00023242"/>
    </source>
</evidence>
<feature type="region of interest" description="Disordered" evidence="4">
    <location>
        <begin position="1"/>
        <end position="42"/>
    </location>
</feature>
<keyword evidence="6" id="KW-1185">Reference proteome</keyword>
<evidence type="ECO:0000313" key="5">
    <source>
        <dbReference type="EnsemblProtists" id="EOD15364"/>
    </source>
</evidence>
<dbReference type="GeneID" id="17261510"/>
<dbReference type="AlphaFoldDB" id="A0A0D3IVS9"/>
<reference evidence="6" key="1">
    <citation type="journal article" date="2013" name="Nature">
        <title>Pan genome of the phytoplankton Emiliania underpins its global distribution.</title>
        <authorList>
            <person name="Read B.A."/>
            <person name="Kegel J."/>
            <person name="Klute M.J."/>
            <person name="Kuo A."/>
            <person name="Lefebvre S.C."/>
            <person name="Maumus F."/>
            <person name="Mayer C."/>
            <person name="Miller J."/>
            <person name="Monier A."/>
            <person name="Salamov A."/>
            <person name="Young J."/>
            <person name="Aguilar M."/>
            <person name="Claverie J.M."/>
            <person name="Frickenhaus S."/>
            <person name="Gonzalez K."/>
            <person name="Herman E.K."/>
            <person name="Lin Y.C."/>
            <person name="Napier J."/>
            <person name="Ogata H."/>
            <person name="Sarno A.F."/>
            <person name="Shmutz J."/>
            <person name="Schroeder D."/>
            <person name="de Vargas C."/>
            <person name="Verret F."/>
            <person name="von Dassow P."/>
            <person name="Valentin K."/>
            <person name="Van de Peer Y."/>
            <person name="Wheeler G."/>
            <person name="Dacks J.B."/>
            <person name="Delwiche C.F."/>
            <person name="Dyhrman S.T."/>
            <person name="Glockner G."/>
            <person name="John U."/>
            <person name="Richards T."/>
            <person name="Worden A.Z."/>
            <person name="Zhang X."/>
            <person name="Grigoriev I.V."/>
            <person name="Allen A.E."/>
            <person name="Bidle K."/>
            <person name="Borodovsky M."/>
            <person name="Bowler C."/>
            <person name="Brownlee C."/>
            <person name="Cock J.M."/>
            <person name="Elias M."/>
            <person name="Gladyshev V.N."/>
            <person name="Groth M."/>
            <person name="Guda C."/>
            <person name="Hadaegh A."/>
            <person name="Iglesias-Rodriguez M.D."/>
            <person name="Jenkins J."/>
            <person name="Jones B.M."/>
            <person name="Lawson T."/>
            <person name="Leese F."/>
            <person name="Lindquist E."/>
            <person name="Lobanov A."/>
            <person name="Lomsadze A."/>
            <person name="Malik S.B."/>
            <person name="Marsh M.E."/>
            <person name="Mackinder L."/>
            <person name="Mock T."/>
            <person name="Mueller-Roeber B."/>
            <person name="Pagarete A."/>
            <person name="Parker M."/>
            <person name="Probert I."/>
            <person name="Quesneville H."/>
            <person name="Raines C."/>
            <person name="Rensing S.A."/>
            <person name="Riano-Pachon D.M."/>
            <person name="Richier S."/>
            <person name="Rokitta S."/>
            <person name="Shiraiwa Y."/>
            <person name="Soanes D.M."/>
            <person name="van der Giezen M."/>
            <person name="Wahlund T.M."/>
            <person name="Williams B."/>
            <person name="Wilson W."/>
            <person name="Wolfe G."/>
            <person name="Wurch L.L."/>
        </authorList>
    </citation>
    <scope>NUCLEOTIDE SEQUENCE</scope>
</reference>
<dbReference type="KEGG" id="ehx:EMIHUDRAFT_356471"/>
<comment type="similarity">
    <text evidence="2">Belongs to the akirin family.</text>
</comment>
<evidence type="ECO:0000313" key="6">
    <source>
        <dbReference type="Proteomes" id="UP000013827"/>
    </source>
</evidence>
<dbReference type="GO" id="GO:0003712">
    <property type="term" value="F:transcription coregulator activity"/>
    <property type="evidence" value="ECO:0007669"/>
    <property type="project" value="TreeGrafter"/>
</dbReference>
<dbReference type="InterPro" id="IPR024132">
    <property type="entry name" value="Akirin"/>
</dbReference>
<dbReference type="STRING" id="2903.R1E334"/>
<evidence type="ECO:0000256" key="2">
    <source>
        <dbReference type="ARBA" id="ARBA00005625"/>
    </source>
</evidence>
<accession>A0A0D3IVS9</accession>
<evidence type="ECO:0008006" key="7">
    <source>
        <dbReference type="Google" id="ProtNLM"/>
    </source>
</evidence>
<dbReference type="GO" id="GO:0005634">
    <property type="term" value="C:nucleus"/>
    <property type="evidence" value="ECO:0007669"/>
    <property type="project" value="UniProtKB-SubCell"/>
</dbReference>
<dbReference type="EnsemblProtists" id="EOD15364">
    <property type="protein sequence ID" value="EOD15364"/>
    <property type="gene ID" value="EMIHUDRAFT_356471"/>
</dbReference>
<keyword evidence="3" id="KW-0539">Nucleus</keyword>
<dbReference type="eggNOG" id="ENOG502SGVM">
    <property type="taxonomic scope" value="Eukaryota"/>
</dbReference>
<dbReference type="PANTHER" id="PTHR13293:SF6">
    <property type="entry name" value="AKIRIN-RELATED"/>
    <property type="match status" value="1"/>
</dbReference>
<organism evidence="5 6">
    <name type="scientific">Emiliania huxleyi (strain CCMP1516)</name>
    <dbReference type="NCBI Taxonomy" id="280463"/>
    <lineage>
        <taxon>Eukaryota</taxon>
        <taxon>Haptista</taxon>
        <taxon>Haptophyta</taxon>
        <taxon>Prymnesiophyceae</taxon>
        <taxon>Isochrysidales</taxon>
        <taxon>Noelaerhabdaceae</taxon>
        <taxon>Emiliania</taxon>
    </lineage>
</organism>
<reference evidence="5" key="2">
    <citation type="submission" date="2024-10" db="UniProtKB">
        <authorList>
            <consortium name="EnsemblProtists"/>
        </authorList>
    </citation>
    <scope>IDENTIFICATION</scope>
</reference>